<gene>
    <name evidence="1" type="ORF">O0236_001710</name>
</gene>
<dbReference type="EMBL" id="CP168151">
    <property type="protein sequence ID" value="XFD40051.1"/>
    <property type="molecule type" value="Genomic_DNA"/>
</dbReference>
<keyword evidence="2" id="KW-1185">Reference proteome</keyword>
<proteinExistence type="predicted"/>
<dbReference type="Proteomes" id="UP001149860">
    <property type="component" value="Chromosome"/>
</dbReference>
<accession>A0ACD5DFQ8</accession>
<name>A0ACD5DFQ8_9LACO</name>
<reference evidence="1" key="1">
    <citation type="submission" date="2024-08" db="EMBL/GenBank/DDBJ databases">
        <title>Lentilactobacillus sp. nov., isolated from tree bark.</title>
        <authorList>
            <person name="Phuengjayaem S."/>
            <person name="Tanasupawat S."/>
        </authorList>
    </citation>
    <scope>NUCLEOTIDE SEQUENCE</scope>
    <source>
        <strain evidence="1">SPB1-3</strain>
    </source>
</reference>
<evidence type="ECO:0000313" key="2">
    <source>
        <dbReference type="Proteomes" id="UP001149860"/>
    </source>
</evidence>
<sequence length="313" mass="35140">MCTSLTMTTLDEHLLAGRTMDFPVKGNWHPVLVADRFYNTPLAGKRTIKYPFIGGGQLIDNHDLLVADGVNTQGLSCAELMFPLKASYHQAPVDNQLNLTPQDFLSWVLAEHQSISEVLTNLPDIAIIGQKWLSGNEIYSFHWLLADKTGRTVIIEPLDHQLVVTTDNIGVLTNSPTYPEHIKNLKNQLDVSTNDSTEWQAVARKYVVNNHVPQPTNTPTTRFVYAAINKLGTAKPADSELATIFLNQILSEVAIPFKPTMNDHPNFNFTHYISEWDCTSLTYQFTDCQSQTPMIHSLADVLDQEPHTTHFLL</sequence>
<evidence type="ECO:0000313" key="1">
    <source>
        <dbReference type="EMBL" id="XFD40051.1"/>
    </source>
</evidence>
<organism evidence="1 2">
    <name type="scientific">Lentilactobacillus terminaliae</name>
    <dbReference type="NCBI Taxonomy" id="3003483"/>
    <lineage>
        <taxon>Bacteria</taxon>
        <taxon>Bacillati</taxon>
        <taxon>Bacillota</taxon>
        <taxon>Bacilli</taxon>
        <taxon>Lactobacillales</taxon>
        <taxon>Lactobacillaceae</taxon>
        <taxon>Lentilactobacillus</taxon>
    </lineage>
</organism>
<protein>
    <submittedName>
        <fullName evidence="1">Linear amide C-N hydrolase</fullName>
    </submittedName>
</protein>
<keyword evidence="1" id="KW-0378">Hydrolase</keyword>